<keyword evidence="3" id="KW-1185">Reference proteome</keyword>
<feature type="region of interest" description="Disordered" evidence="1">
    <location>
        <begin position="81"/>
        <end position="113"/>
    </location>
</feature>
<organism evidence="2 3">
    <name type="scientific">Macrolepiota fuliginosa MF-IS2</name>
    <dbReference type="NCBI Taxonomy" id="1400762"/>
    <lineage>
        <taxon>Eukaryota</taxon>
        <taxon>Fungi</taxon>
        <taxon>Dikarya</taxon>
        <taxon>Basidiomycota</taxon>
        <taxon>Agaricomycotina</taxon>
        <taxon>Agaricomycetes</taxon>
        <taxon>Agaricomycetidae</taxon>
        <taxon>Agaricales</taxon>
        <taxon>Agaricineae</taxon>
        <taxon>Agaricaceae</taxon>
        <taxon>Macrolepiota</taxon>
    </lineage>
</organism>
<dbReference type="EMBL" id="MU151126">
    <property type="protein sequence ID" value="KAF9449573.1"/>
    <property type="molecule type" value="Genomic_DNA"/>
</dbReference>
<gene>
    <name evidence="2" type="ORF">P691DRAFT_758920</name>
</gene>
<dbReference type="OrthoDB" id="3063088at2759"/>
<name>A0A9P6C5U7_9AGAR</name>
<evidence type="ECO:0000313" key="3">
    <source>
        <dbReference type="Proteomes" id="UP000807342"/>
    </source>
</evidence>
<proteinExistence type="predicted"/>
<sequence length="113" mass="11886">MLPVKISGACVTLPTSQFFIKIINIPYFKPSTTEPPNGQEISDQLISSPIPTNLIKHAQFAPLPPLSSDDNTSSTALTVLSKVPRHTPAPPSVNDAGNGATPLMHADAQLSTA</sequence>
<evidence type="ECO:0000256" key="1">
    <source>
        <dbReference type="SAM" id="MobiDB-lite"/>
    </source>
</evidence>
<evidence type="ECO:0000313" key="2">
    <source>
        <dbReference type="EMBL" id="KAF9449573.1"/>
    </source>
</evidence>
<reference evidence="2" key="1">
    <citation type="submission" date="2020-11" db="EMBL/GenBank/DDBJ databases">
        <authorList>
            <consortium name="DOE Joint Genome Institute"/>
            <person name="Ahrendt S."/>
            <person name="Riley R."/>
            <person name="Andreopoulos W."/>
            <person name="Labutti K."/>
            <person name="Pangilinan J."/>
            <person name="Ruiz-Duenas F.J."/>
            <person name="Barrasa J.M."/>
            <person name="Sanchez-Garcia M."/>
            <person name="Camarero S."/>
            <person name="Miyauchi S."/>
            <person name="Serrano A."/>
            <person name="Linde D."/>
            <person name="Babiker R."/>
            <person name="Drula E."/>
            <person name="Ayuso-Fernandez I."/>
            <person name="Pacheco R."/>
            <person name="Padilla G."/>
            <person name="Ferreira P."/>
            <person name="Barriuso J."/>
            <person name="Kellner H."/>
            <person name="Castanera R."/>
            <person name="Alfaro M."/>
            <person name="Ramirez L."/>
            <person name="Pisabarro A.G."/>
            <person name="Kuo A."/>
            <person name="Tritt A."/>
            <person name="Lipzen A."/>
            <person name="He G."/>
            <person name="Yan M."/>
            <person name="Ng V."/>
            <person name="Cullen D."/>
            <person name="Martin F."/>
            <person name="Rosso M.-N."/>
            <person name="Henrissat B."/>
            <person name="Hibbett D."/>
            <person name="Martinez A.T."/>
            <person name="Grigoriev I.V."/>
        </authorList>
    </citation>
    <scope>NUCLEOTIDE SEQUENCE</scope>
    <source>
        <strain evidence="2">MF-IS2</strain>
    </source>
</reference>
<dbReference type="Proteomes" id="UP000807342">
    <property type="component" value="Unassembled WGS sequence"/>
</dbReference>
<accession>A0A9P6C5U7</accession>
<dbReference type="AlphaFoldDB" id="A0A9P6C5U7"/>
<comment type="caution">
    <text evidence="2">The sequence shown here is derived from an EMBL/GenBank/DDBJ whole genome shotgun (WGS) entry which is preliminary data.</text>
</comment>
<protein>
    <submittedName>
        <fullName evidence="2">Uncharacterized protein</fullName>
    </submittedName>
</protein>